<evidence type="ECO:0000259" key="2">
    <source>
        <dbReference type="PROSITE" id="PS51259"/>
    </source>
</evidence>
<dbReference type="InterPro" id="IPR014772">
    <property type="entry name" value="Munc13_dom-2"/>
</dbReference>
<dbReference type="EMBL" id="LK033757">
    <property type="protein sequence ID" value="CDY59387.1"/>
    <property type="molecule type" value="Genomic_DNA"/>
</dbReference>
<dbReference type="AlphaFoldDB" id="A0A078J5A7"/>
<protein>
    <submittedName>
        <fullName evidence="3">BnaC09g52690D protein</fullName>
    </submittedName>
</protein>
<sequence length="619" mass="70562">MSPQKPRDFGMLVSLASTVGLPPADCMRTELIKLDTLSDDVGDKIQSYVQNSIKGACARAAHFAYVKSHGERTHALALLANELSVIAKAEINEFVPVFSKWLPECMMISAMLLHRFYGERLTPFLEGVSSLSGDVRKVVPAAYMLEEALTQLYNCHSKSKLHKPYLHKLKNYEIEKAVKPVMLDWLISQHDHILQWTRRAFEIEEWEPVSVHQRHAPSIVEIFRIIEETVSQLFGLHLPVDITHLQALLSIIYHSLDTYLQRIYDQLVDKKLLYPAAPPLTRFTEGVMPAMKRKSLEFAEPDNKMVTKLDELTIPKLCIRLNTLCYIQKQISAIEDGIRKSLTLVRSSLDKRSNIETDEAEEENSLTHSEAVDELFATTYDSLRETNANCITKTRDLIVIFWDLRDMFLHELTLTNAFAQVLDNVCSLSYEDSRDMVVLSICRSALEAYVRVLLDGGPTRAFSDSDIPLMEEDLSILKEFFIADGEGLPRSLVEQEAKQAKEILDLYSLESEMLIQMLMTASELIDMGVSSEQRRLEDAQTLVRVLCHKKDRTASKFLKRQYEFPMSSEYEDPTSNLPALSEIVRSTSTRWSQTSQSSFSSFKKKIQDATSEIRNNSGW</sequence>
<proteinExistence type="predicted"/>
<dbReference type="PROSITE" id="PS51259">
    <property type="entry name" value="MHD2"/>
    <property type="match status" value="1"/>
</dbReference>
<dbReference type="InterPro" id="IPR014770">
    <property type="entry name" value="Munc13_1"/>
</dbReference>
<name>A0A078J5A7_BRANA</name>
<evidence type="ECO:0000259" key="1">
    <source>
        <dbReference type="PROSITE" id="PS51258"/>
    </source>
</evidence>
<feature type="domain" description="MHD1" evidence="1">
    <location>
        <begin position="140"/>
        <end position="267"/>
    </location>
</feature>
<reference evidence="3 4" key="1">
    <citation type="journal article" date="2014" name="Science">
        <title>Plant genetics. Early allopolyploid evolution in the post-Neolithic Brassica napus oilseed genome.</title>
        <authorList>
            <person name="Chalhoub B."/>
            <person name="Denoeud F."/>
            <person name="Liu S."/>
            <person name="Parkin I.A."/>
            <person name="Tang H."/>
            <person name="Wang X."/>
            <person name="Chiquet J."/>
            <person name="Belcram H."/>
            <person name="Tong C."/>
            <person name="Samans B."/>
            <person name="Correa M."/>
            <person name="Da Silva C."/>
            <person name="Just J."/>
            <person name="Falentin C."/>
            <person name="Koh C.S."/>
            <person name="Le Clainche I."/>
            <person name="Bernard M."/>
            <person name="Bento P."/>
            <person name="Noel B."/>
            <person name="Labadie K."/>
            <person name="Alberti A."/>
            <person name="Charles M."/>
            <person name="Arnaud D."/>
            <person name="Guo H."/>
            <person name="Daviaud C."/>
            <person name="Alamery S."/>
            <person name="Jabbari K."/>
            <person name="Zhao M."/>
            <person name="Edger P.P."/>
            <person name="Chelaifa H."/>
            <person name="Tack D."/>
            <person name="Lassalle G."/>
            <person name="Mestiri I."/>
            <person name="Schnel N."/>
            <person name="Le Paslier M.C."/>
            <person name="Fan G."/>
            <person name="Renault V."/>
            <person name="Bayer P.E."/>
            <person name="Golicz A.A."/>
            <person name="Manoli S."/>
            <person name="Lee T.H."/>
            <person name="Thi V.H."/>
            <person name="Chalabi S."/>
            <person name="Hu Q."/>
            <person name="Fan C."/>
            <person name="Tollenaere R."/>
            <person name="Lu Y."/>
            <person name="Battail C."/>
            <person name="Shen J."/>
            <person name="Sidebottom C.H."/>
            <person name="Wang X."/>
            <person name="Canaguier A."/>
            <person name="Chauveau A."/>
            <person name="Berard A."/>
            <person name="Deniot G."/>
            <person name="Guan M."/>
            <person name="Liu Z."/>
            <person name="Sun F."/>
            <person name="Lim Y.P."/>
            <person name="Lyons E."/>
            <person name="Town C.D."/>
            <person name="Bancroft I."/>
            <person name="Wang X."/>
            <person name="Meng J."/>
            <person name="Ma J."/>
            <person name="Pires J.C."/>
            <person name="King G.J."/>
            <person name="Brunel D."/>
            <person name="Delourme R."/>
            <person name="Renard M."/>
            <person name="Aury J.M."/>
            <person name="Adams K.L."/>
            <person name="Batley J."/>
            <person name="Snowdon R.J."/>
            <person name="Tost J."/>
            <person name="Edwards D."/>
            <person name="Zhou Y."/>
            <person name="Hua W."/>
            <person name="Sharpe A.G."/>
            <person name="Paterson A.H."/>
            <person name="Guan C."/>
            <person name="Wincker P."/>
        </authorList>
    </citation>
    <scope>NUCLEOTIDE SEQUENCE [LARGE SCALE GENOMIC DNA]</scope>
    <source>
        <strain evidence="4">cv. Darmor-bzh</strain>
    </source>
</reference>
<dbReference type="Pfam" id="PF25761">
    <property type="entry name" value="TPR_PATROL1"/>
    <property type="match status" value="1"/>
</dbReference>
<dbReference type="Proteomes" id="UP000028999">
    <property type="component" value="Unassembled WGS sequence"/>
</dbReference>
<dbReference type="PROSITE" id="PS51258">
    <property type="entry name" value="MHD1"/>
    <property type="match status" value="1"/>
</dbReference>
<feature type="domain" description="MHD2" evidence="2">
    <location>
        <begin position="408"/>
        <end position="518"/>
    </location>
</feature>
<dbReference type="PaxDb" id="3708-A0A078J5A7"/>
<dbReference type="InterPro" id="IPR057984">
    <property type="entry name" value="PATROL1_C"/>
</dbReference>
<dbReference type="Gene3D" id="1.10.357.50">
    <property type="match status" value="1"/>
</dbReference>
<gene>
    <name evidence="3" type="primary">BnaC09g52690D</name>
    <name evidence="3" type="ORF">GSBRNA2T00026030001</name>
</gene>
<dbReference type="PANTHER" id="PTHR31280">
    <property type="entry name" value="PROTEIN UNC-13 HOMOLOG"/>
    <property type="match status" value="1"/>
</dbReference>
<dbReference type="Gramene" id="CDY59387">
    <property type="protein sequence ID" value="CDY59387"/>
    <property type="gene ID" value="GSBRNA2T00026030001"/>
</dbReference>
<dbReference type="InterPro" id="IPR008528">
    <property type="entry name" value="unc-13_homologue"/>
</dbReference>
<organism evidence="3 4">
    <name type="scientific">Brassica napus</name>
    <name type="common">Rape</name>
    <dbReference type="NCBI Taxonomy" id="3708"/>
    <lineage>
        <taxon>Eukaryota</taxon>
        <taxon>Viridiplantae</taxon>
        <taxon>Streptophyta</taxon>
        <taxon>Embryophyta</taxon>
        <taxon>Tracheophyta</taxon>
        <taxon>Spermatophyta</taxon>
        <taxon>Magnoliopsida</taxon>
        <taxon>eudicotyledons</taxon>
        <taxon>Gunneridae</taxon>
        <taxon>Pentapetalae</taxon>
        <taxon>rosids</taxon>
        <taxon>malvids</taxon>
        <taxon>Brassicales</taxon>
        <taxon>Brassicaceae</taxon>
        <taxon>Brassiceae</taxon>
        <taxon>Brassica</taxon>
    </lineage>
</organism>
<dbReference type="PANTHER" id="PTHR31280:SF3">
    <property type="entry name" value="DNA TOPOISOMERASE 4 SUBUNIT B (DUF810)"/>
    <property type="match status" value="1"/>
</dbReference>
<evidence type="ECO:0000313" key="4">
    <source>
        <dbReference type="Proteomes" id="UP000028999"/>
    </source>
</evidence>
<dbReference type="OMA" id="MQWVESK"/>
<keyword evidence="4" id="KW-1185">Reference proteome</keyword>
<dbReference type="STRING" id="3708.A0A078J5A7"/>
<accession>A0A078J5A7</accession>
<evidence type="ECO:0000313" key="3">
    <source>
        <dbReference type="EMBL" id="CDY59387.1"/>
    </source>
</evidence>